<dbReference type="Pfam" id="PF13384">
    <property type="entry name" value="HTH_23"/>
    <property type="match status" value="1"/>
</dbReference>
<dbReference type="EMBL" id="JBHSKD010000006">
    <property type="protein sequence ID" value="MFC5176179.1"/>
    <property type="molecule type" value="Genomic_DNA"/>
</dbReference>
<protein>
    <submittedName>
        <fullName evidence="1">Helix-turn-helix domain-containing protein</fullName>
    </submittedName>
</protein>
<dbReference type="RefSeq" id="WP_378588161.1">
    <property type="nucleotide sequence ID" value="NZ_JBHSKD010000006.1"/>
</dbReference>
<keyword evidence="2" id="KW-1185">Reference proteome</keyword>
<sequence>MAHANAALTPRHRLQLPRLIVDQGWPPSQAAEFVHVPWRTAAKWAQRYRDERPGWPIGLGPHTQHARTPAPAVRKIVHRRWQQRLGPVS</sequence>
<comment type="caution">
    <text evidence="1">The sequence shown here is derived from an EMBL/GenBank/DDBJ whole genome shotgun (WGS) entry which is preliminary data.</text>
</comment>
<dbReference type="Proteomes" id="UP001596087">
    <property type="component" value="Unassembled WGS sequence"/>
</dbReference>
<evidence type="ECO:0000313" key="1">
    <source>
        <dbReference type="EMBL" id="MFC5176179.1"/>
    </source>
</evidence>
<reference evidence="2" key="1">
    <citation type="journal article" date="2019" name="Int. J. Syst. Evol. Microbiol.">
        <title>The Global Catalogue of Microorganisms (GCM) 10K type strain sequencing project: providing services to taxonomists for standard genome sequencing and annotation.</title>
        <authorList>
            <consortium name="The Broad Institute Genomics Platform"/>
            <consortium name="The Broad Institute Genome Sequencing Center for Infectious Disease"/>
            <person name="Wu L."/>
            <person name="Ma J."/>
        </authorList>
    </citation>
    <scope>NUCLEOTIDE SEQUENCE [LARGE SCALE GENOMIC DNA]</scope>
    <source>
        <strain evidence="2">DFY41</strain>
    </source>
</reference>
<name>A0ABW0BFU0_9ACTN</name>
<gene>
    <name evidence="1" type="ORF">ACFPGP_05810</name>
</gene>
<organism evidence="1 2">
    <name type="scientific">Nocardioides taihuensis</name>
    <dbReference type="NCBI Taxonomy" id="1835606"/>
    <lineage>
        <taxon>Bacteria</taxon>
        <taxon>Bacillati</taxon>
        <taxon>Actinomycetota</taxon>
        <taxon>Actinomycetes</taxon>
        <taxon>Propionibacteriales</taxon>
        <taxon>Nocardioidaceae</taxon>
        <taxon>Nocardioides</taxon>
    </lineage>
</organism>
<accession>A0ABW0BFU0</accession>
<evidence type="ECO:0000313" key="2">
    <source>
        <dbReference type="Proteomes" id="UP001596087"/>
    </source>
</evidence>
<dbReference type="SUPFAM" id="SSF46689">
    <property type="entry name" value="Homeodomain-like"/>
    <property type="match status" value="1"/>
</dbReference>
<dbReference type="InterPro" id="IPR009057">
    <property type="entry name" value="Homeodomain-like_sf"/>
</dbReference>
<proteinExistence type="predicted"/>